<proteinExistence type="predicted"/>
<evidence type="ECO:0000313" key="2">
    <source>
        <dbReference type="EMBL" id="KRK76440.1"/>
    </source>
</evidence>
<accession>A0A0R1JZV7</accession>
<dbReference type="GeneID" id="84782254"/>
<dbReference type="OrthoDB" id="2325316at2"/>
<keyword evidence="1" id="KW-1133">Transmembrane helix</keyword>
<protein>
    <submittedName>
        <fullName evidence="2">Uncharacterized protein</fullName>
    </submittedName>
</protein>
<sequence>MLQLGIVIFAVGFVLTGLATVTFKLRALANKPAWGGLTVPSGIVGVVALIIGVGLIGLTRM</sequence>
<dbReference type="RefSeq" id="WP_056943957.1">
    <property type="nucleotide sequence ID" value="NZ_AZDT01000019.1"/>
</dbReference>
<dbReference type="EMBL" id="AZDT01000019">
    <property type="protein sequence ID" value="KRK76440.1"/>
    <property type="molecule type" value="Genomic_DNA"/>
</dbReference>
<keyword evidence="1" id="KW-0472">Membrane</keyword>
<dbReference type="PATRIC" id="fig|1423773.3.peg.1412"/>
<evidence type="ECO:0000313" key="3">
    <source>
        <dbReference type="Proteomes" id="UP000051162"/>
    </source>
</evidence>
<reference evidence="2 3" key="1">
    <citation type="journal article" date="2015" name="Genome Announc.">
        <title>Expanding the biotechnology potential of lactobacilli through comparative genomics of 213 strains and associated genera.</title>
        <authorList>
            <person name="Sun Z."/>
            <person name="Harris H.M."/>
            <person name="McCann A."/>
            <person name="Guo C."/>
            <person name="Argimon S."/>
            <person name="Zhang W."/>
            <person name="Yang X."/>
            <person name="Jeffery I.B."/>
            <person name="Cooney J.C."/>
            <person name="Kagawa T.F."/>
            <person name="Liu W."/>
            <person name="Song Y."/>
            <person name="Salvetti E."/>
            <person name="Wrobel A."/>
            <person name="Rasinkangas P."/>
            <person name="Parkhill J."/>
            <person name="Rea M.C."/>
            <person name="O'Sullivan O."/>
            <person name="Ritari J."/>
            <person name="Douillard F.P."/>
            <person name="Paul Ross R."/>
            <person name="Yang R."/>
            <person name="Briner A.E."/>
            <person name="Felis G.E."/>
            <person name="de Vos W.M."/>
            <person name="Barrangou R."/>
            <person name="Klaenhammer T.R."/>
            <person name="Caufield P.W."/>
            <person name="Cui Y."/>
            <person name="Zhang H."/>
            <person name="O'Toole P.W."/>
        </authorList>
    </citation>
    <scope>NUCLEOTIDE SEQUENCE [LARGE SCALE GENOMIC DNA]</scope>
    <source>
        <strain evidence="2 3">DSM 19117</strain>
    </source>
</reference>
<gene>
    <name evidence="2" type="ORF">FD30_GL001377</name>
</gene>
<dbReference type="Proteomes" id="UP000051162">
    <property type="component" value="Unassembled WGS sequence"/>
</dbReference>
<name>A0A0R1JZV7_9LACO</name>
<evidence type="ECO:0000256" key="1">
    <source>
        <dbReference type="SAM" id="Phobius"/>
    </source>
</evidence>
<feature type="transmembrane region" description="Helical" evidence="1">
    <location>
        <begin position="35"/>
        <end position="58"/>
    </location>
</feature>
<keyword evidence="1" id="KW-0812">Transmembrane</keyword>
<keyword evidence="3" id="KW-1185">Reference proteome</keyword>
<comment type="caution">
    <text evidence="2">The sequence shown here is derived from an EMBL/GenBank/DDBJ whole genome shotgun (WGS) entry which is preliminary data.</text>
</comment>
<organism evidence="2 3">
    <name type="scientific">Levilactobacillus namurensis DSM 19117</name>
    <dbReference type="NCBI Taxonomy" id="1423773"/>
    <lineage>
        <taxon>Bacteria</taxon>
        <taxon>Bacillati</taxon>
        <taxon>Bacillota</taxon>
        <taxon>Bacilli</taxon>
        <taxon>Lactobacillales</taxon>
        <taxon>Lactobacillaceae</taxon>
        <taxon>Levilactobacillus</taxon>
    </lineage>
</organism>
<dbReference type="AlphaFoldDB" id="A0A0R1JZV7"/>